<evidence type="ECO:0000259" key="1">
    <source>
        <dbReference type="PROSITE" id="PS50943"/>
    </source>
</evidence>
<gene>
    <name evidence="2" type="ORF">PZE19_31785</name>
</gene>
<protein>
    <submittedName>
        <fullName evidence="2">Helix-turn-helix domain-containing protein</fullName>
    </submittedName>
</protein>
<dbReference type="EMBL" id="JARRAG010000005">
    <property type="protein sequence ID" value="MDG3008374.1"/>
    <property type="molecule type" value="Genomic_DNA"/>
</dbReference>
<dbReference type="RefSeq" id="WP_277864697.1">
    <property type="nucleotide sequence ID" value="NZ_JARRAG010000005.1"/>
</dbReference>
<organism evidence="2 3">
    <name type="scientific">Paludisphaera mucosa</name>
    <dbReference type="NCBI Taxonomy" id="3030827"/>
    <lineage>
        <taxon>Bacteria</taxon>
        <taxon>Pseudomonadati</taxon>
        <taxon>Planctomycetota</taxon>
        <taxon>Planctomycetia</taxon>
        <taxon>Isosphaerales</taxon>
        <taxon>Isosphaeraceae</taxon>
        <taxon>Paludisphaera</taxon>
    </lineage>
</organism>
<name>A0ABT6FLC9_9BACT</name>
<dbReference type="PROSITE" id="PS50943">
    <property type="entry name" value="HTH_CROC1"/>
    <property type="match status" value="1"/>
</dbReference>
<dbReference type="Pfam" id="PF13560">
    <property type="entry name" value="HTH_31"/>
    <property type="match status" value="1"/>
</dbReference>
<dbReference type="Gene3D" id="1.10.260.40">
    <property type="entry name" value="lambda repressor-like DNA-binding domains"/>
    <property type="match status" value="1"/>
</dbReference>
<feature type="domain" description="HTH cro/C1-type" evidence="1">
    <location>
        <begin position="59"/>
        <end position="97"/>
    </location>
</feature>
<dbReference type="SMART" id="SM00530">
    <property type="entry name" value="HTH_XRE"/>
    <property type="match status" value="1"/>
</dbReference>
<keyword evidence="3" id="KW-1185">Reference proteome</keyword>
<sequence>MKKNKAPAMKTGLSLGDRLIAGLESVVEALESGEPLEKRLTIRTVKLDLDPRAYGPEEVRAVRARLGASQAVLAKFLGVSVPTLQKWEQGKRAVPTIAARYLDDVQEFPDLWTRRMQLAAK</sequence>
<comment type="caution">
    <text evidence="2">The sequence shown here is derived from an EMBL/GenBank/DDBJ whole genome shotgun (WGS) entry which is preliminary data.</text>
</comment>
<dbReference type="InterPro" id="IPR001387">
    <property type="entry name" value="Cro/C1-type_HTH"/>
</dbReference>
<accession>A0ABT6FLC9</accession>
<evidence type="ECO:0000313" key="2">
    <source>
        <dbReference type="EMBL" id="MDG3008374.1"/>
    </source>
</evidence>
<dbReference type="InterPro" id="IPR010982">
    <property type="entry name" value="Lambda_DNA-bd_dom_sf"/>
</dbReference>
<evidence type="ECO:0000313" key="3">
    <source>
        <dbReference type="Proteomes" id="UP001216907"/>
    </source>
</evidence>
<dbReference type="Proteomes" id="UP001216907">
    <property type="component" value="Unassembled WGS sequence"/>
</dbReference>
<dbReference type="CDD" id="cd00093">
    <property type="entry name" value="HTH_XRE"/>
    <property type="match status" value="1"/>
</dbReference>
<reference evidence="2 3" key="1">
    <citation type="submission" date="2023-03" db="EMBL/GenBank/DDBJ databases">
        <title>Paludisphaera mucosa sp. nov. a novel planctomycete from northern fen.</title>
        <authorList>
            <person name="Ivanova A."/>
        </authorList>
    </citation>
    <scope>NUCLEOTIDE SEQUENCE [LARGE SCALE GENOMIC DNA]</scope>
    <source>
        <strain evidence="2 3">Pla2</strain>
    </source>
</reference>
<proteinExistence type="predicted"/>
<dbReference type="SUPFAM" id="SSF47413">
    <property type="entry name" value="lambda repressor-like DNA-binding domains"/>
    <property type="match status" value="1"/>
</dbReference>